<dbReference type="STRING" id="61819.ENSACIP00000011290"/>
<dbReference type="PIRSF" id="PIRSF002419">
    <property type="entry name" value="Tetraspanin"/>
    <property type="match status" value="1"/>
</dbReference>
<evidence type="ECO:0000256" key="4">
    <source>
        <dbReference type="ARBA" id="ARBA00022989"/>
    </source>
</evidence>
<organism evidence="11 12">
    <name type="scientific">Amphilophus citrinellus</name>
    <name type="common">Midas cichlid</name>
    <name type="synonym">Cichlasoma citrinellum</name>
    <dbReference type="NCBI Taxonomy" id="61819"/>
    <lineage>
        <taxon>Eukaryota</taxon>
        <taxon>Metazoa</taxon>
        <taxon>Chordata</taxon>
        <taxon>Craniata</taxon>
        <taxon>Vertebrata</taxon>
        <taxon>Euteleostomi</taxon>
        <taxon>Actinopterygii</taxon>
        <taxon>Neopterygii</taxon>
        <taxon>Teleostei</taxon>
        <taxon>Neoteleostei</taxon>
        <taxon>Acanthomorphata</taxon>
        <taxon>Ovalentaria</taxon>
        <taxon>Cichlomorphae</taxon>
        <taxon>Cichliformes</taxon>
        <taxon>Cichlidae</taxon>
        <taxon>New World cichlids</taxon>
        <taxon>Cichlasomatinae</taxon>
        <taxon>Heroini</taxon>
        <taxon>Amphilophus</taxon>
    </lineage>
</organism>
<dbReference type="PANTHER" id="PTHR19282:SF216">
    <property type="entry name" value="TETRASPANIN-1"/>
    <property type="match status" value="1"/>
</dbReference>
<evidence type="ECO:0000256" key="1">
    <source>
        <dbReference type="ARBA" id="ARBA00004127"/>
    </source>
</evidence>
<comment type="subcellular location">
    <subcellularLocation>
        <location evidence="1">Endomembrane system</location>
        <topology evidence="1">Multi-pass membrane protein</topology>
    </subcellularLocation>
    <subcellularLocation>
        <location evidence="10">Membrane</location>
        <topology evidence="10">Multi-pass membrane protein</topology>
    </subcellularLocation>
</comment>
<dbReference type="GeneTree" id="ENSGT00940000158851"/>
<feature type="transmembrane region" description="Helical" evidence="10">
    <location>
        <begin position="63"/>
        <end position="84"/>
    </location>
</feature>
<dbReference type="InterPro" id="IPR008952">
    <property type="entry name" value="Tetraspanin_EC2_sf"/>
</dbReference>
<keyword evidence="4 10" id="KW-1133">Transmembrane helix</keyword>
<feature type="disulfide bond" evidence="9">
    <location>
        <begin position="161"/>
        <end position="187"/>
    </location>
</feature>
<feature type="transmembrane region" description="Helical" evidence="10">
    <location>
        <begin position="22"/>
        <end position="43"/>
    </location>
</feature>
<dbReference type="InterPro" id="IPR018499">
    <property type="entry name" value="Tetraspanin/Peripherin"/>
</dbReference>
<evidence type="ECO:0000256" key="7">
    <source>
        <dbReference type="ARBA" id="ARBA00046464"/>
    </source>
</evidence>
<dbReference type="AlphaFoldDB" id="A0A3Q0RS42"/>
<dbReference type="InterPro" id="IPR000301">
    <property type="entry name" value="Tetraspanin_animals"/>
</dbReference>
<keyword evidence="3 10" id="KW-0812">Transmembrane</keyword>
<dbReference type="PRINTS" id="PR00259">
    <property type="entry name" value="TMFOUR"/>
</dbReference>
<dbReference type="GO" id="GO:0012505">
    <property type="term" value="C:endomembrane system"/>
    <property type="evidence" value="ECO:0007669"/>
    <property type="project" value="UniProtKB-SubCell"/>
</dbReference>
<evidence type="ECO:0000256" key="3">
    <source>
        <dbReference type="ARBA" id="ARBA00022692"/>
    </source>
</evidence>
<dbReference type="GO" id="GO:0005886">
    <property type="term" value="C:plasma membrane"/>
    <property type="evidence" value="ECO:0007669"/>
    <property type="project" value="TreeGrafter"/>
</dbReference>
<proteinExistence type="inferred from homology"/>
<keyword evidence="9" id="KW-1015">Disulfide bond</keyword>
<accession>A0A3Q0RS42</accession>
<feature type="disulfide bond" evidence="9">
    <location>
        <begin position="160"/>
        <end position="201"/>
    </location>
</feature>
<dbReference type="CDD" id="cd03156">
    <property type="entry name" value="uroplakin_I_like_LEL"/>
    <property type="match status" value="1"/>
</dbReference>
<evidence type="ECO:0000256" key="8">
    <source>
        <dbReference type="ARBA" id="ARBA00054958"/>
    </source>
</evidence>
<evidence type="ECO:0000313" key="11">
    <source>
        <dbReference type="Ensembl" id="ENSACIP00000011290.1"/>
    </source>
</evidence>
<dbReference type="Ensembl" id="ENSACIT00000011611.1">
    <property type="protein sequence ID" value="ENSACIP00000011290.1"/>
    <property type="gene ID" value="ENSACIG00000008804.1"/>
</dbReference>
<comment type="function">
    <text evidence="8">Structural component of specialized membrane microdomains known as tetraspanin-enriched microdomains (TERMs), which act as platforms for receptor clustering and signaling. Participates thereby in diverse biological functions such as cell signal transduction, adhesion, migration and protein trafficking. Regulates neuronal differentiation in response to NGF by facilitating NGF-mediated activation of NTRK1/TRKA receptor tyrosine kinase and subsequent downstream signaling pathways. Plays a role in the inhibition of TNFalpha-induced apoptosis. Mechanistically, inhibits the NF-kappa-B signaling pathway by blocking phosphorylation of CHUK. Also promotes the stability of the thiamine transporter 1/SLC19A2 in intestinal epithelial cells leading to an increase of thiamine uptake process.</text>
</comment>
<dbReference type="OMA" id="CCWTNST"/>
<dbReference type="SUPFAM" id="SSF48652">
    <property type="entry name" value="Tetraspanin"/>
    <property type="match status" value="1"/>
</dbReference>
<keyword evidence="5 10" id="KW-0472">Membrane</keyword>
<sequence>MSTGYFWHTFDRNLHMQTFSKCIWILFLLQLGGLTLLAMGIWVSVDGYSFLQILGPFSNQGMHVVNVGFFCIVIGAVLVLLGLLGCCAAHKKSKCLLITFFSIILIIFIAEVAAGAVTLAYTSFAVGILRAWATPALQNYYGNDPVVTKLWNSTMTELRCCGFSNYTDFVGSKFADQTGGSLPSSCCRTNSTTCSPAMAECSNVQGCFGQIMMILKENINTVGGIAAGIGLVEIAAIIVSIYLYCHLDNRDS</sequence>
<dbReference type="Pfam" id="PF00335">
    <property type="entry name" value="Tetraspanin"/>
    <property type="match status" value="1"/>
</dbReference>
<feature type="transmembrane region" description="Helical" evidence="10">
    <location>
        <begin position="96"/>
        <end position="121"/>
    </location>
</feature>
<protein>
    <recommendedName>
        <fullName evidence="10">Tetraspanin</fullName>
    </recommendedName>
</protein>
<keyword evidence="6" id="KW-0325">Glycoprotein</keyword>
<dbReference type="Proteomes" id="UP000261340">
    <property type="component" value="Unplaced"/>
</dbReference>
<evidence type="ECO:0000313" key="12">
    <source>
        <dbReference type="Proteomes" id="UP000261340"/>
    </source>
</evidence>
<name>A0A3Q0RS42_AMPCI</name>
<comment type="similarity">
    <text evidence="2 10">Belongs to the tetraspanin (TM4SF) family.</text>
</comment>
<evidence type="ECO:0000256" key="6">
    <source>
        <dbReference type="ARBA" id="ARBA00023180"/>
    </source>
</evidence>
<evidence type="ECO:0000256" key="10">
    <source>
        <dbReference type="RuleBase" id="RU361218"/>
    </source>
</evidence>
<feature type="transmembrane region" description="Helical" evidence="10">
    <location>
        <begin position="222"/>
        <end position="245"/>
    </location>
</feature>
<evidence type="ECO:0000256" key="9">
    <source>
        <dbReference type="PIRSR" id="PIRSR002419-1"/>
    </source>
</evidence>
<dbReference type="Gene3D" id="1.10.1450.10">
    <property type="entry name" value="Tetraspanin"/>
    <property type="match status" value="1"/>
</dbReference>
<evidence type="ECO:0000256" key="2">
    <source>
        <dbReference type="ARBA" id="ARBA00006840"/>
    </source>
</evidence>
<dbReference type="PANTHER" id="PTHR19282">
    <property type="entry name" value="TETRASPANIN"/>
    <property type="match status" value="1"/>
</dbReference>
<reference evidence="11" key="2">
    <citation type="submission" date="2025-09" db="UniProtKB">
        <authorList>
            <consortium name="Ensembl"/>
        </authorList>
    </citation>
    <scope>IDENTIFICATION</scope>
</reference>
<evidence type="ECO:0000256" key="5">
    <source>
        <dbReference type="ARBA" id="ARBA00023136"/>
    </source>
</evidence>
<comment type="subunit">
    <text evidence="7">Interacts with SLC19A2. Interacts with NTRK1/TRKA.</text>
</comment>
<keyword evidence="12" id="KW-1185">Reference proteome</keyword>
<reference evidence="11" key="1">
    <citation type="submission" date="2025-08" db="UniProtKB">
        <authorList>
            <consortium name="Ensembl"/>
        </authorList>
    </citation>
    <scope>IDENTIFICATION</scope>
</reference>